<dbReference type="PANTHER" id="PTHR11247:SF67">
    <property type="entry name" value="PALMITOYL-PROTEIN THIOESTERASE 3"/>
    <property type="match status" value="1"/>
</dbReference>
<name>A0A146KCZ8_9EUKA</name>
<dbReference type="GO" id="GO:0016790">
    <property type="term" value="F:thiolester hydrolase activity"/>
    <property type="evidence" value="ECO:0007669"/>
    <property type="project" value="TreeGrafter"/>
</dbReference>
<dbReference type="Pfam" id="PF02089">
    <property type="entry name" value="Palm_thioest"/>
    <property type="match status" value="1"/>
</dbReference>
<gene>
    <name evidence="2" type="ORF">TPC1_13774</name>
</gene>
<accession>A0A146KCZ8</accession>
<dbReference type="InterPro" id="IPR029058">
    <property type="entry name" value="AB_hydrolase_fold"/>
</dbReference>
<keyword evidence="1" id="KW-0378">Hydrolase</keyword>
<reference evidence="2" key="1">
    <citation type="submission" date="2015-07" db="EMBL/GenBank/DDBJ databases">
        <title>Adaptation to a free-living lifestyle via gene acquisitions in the diplomonad Trepomonas sp. PC1.</title>
        <authorList>
            <person name="Xu F."/>
            <person name="Jerlstrom-Hultqvist J."/>
            <person name="Kolisko M."/>
            <person name="Simpson A.G.B."/>
            <person name="Roger A.J."/>
            <person name="Svard S.G."/>
            <person name="Andersson J.O."/>
        </authorList>
    </citation>
    <scope>NUCLEOTIDE SEQUENCE</scope>
    <source>
        <strain evidence="2">PC1</strain>
    </source>
</reference>
<evidence type="ECO:0000313" key="2">
    <source>
        <dbReference type="EMBL" id="JAP93794.1"/>
    </source>
</evidence>
<dbReference type="PANTHER" id="PTHR11247">
    <property type="entry name" value="PALMITOYL-PROTEIN THIOESTERASE/DOLICHYLDIPHOSPHATASE 1"/>
    <property type="match status" value="1"/>
</dbReference>
<proteinExistence type="predicted"/>
<sequence length="274" mass="31841">MYLFLSYQQTPIVLMHGSDDNKTSMENIKLWLEQTIPNVYIKNCEVGNGYNDSIYMPMNDQIHELATCIQNDKILSLGFYGIGYSLGGYLMRGYLQMYNQPRLKRLITFAAPHGGQFCGKTHKCGEILSKMTAEEIYSEKIQNSLAESACWRDPFNMDLFTEKSTSLNYLDNVKDFNQTYKDNFISLELLVLYGSSKDKIIWPWNSAWFGSYLPFNDQNMFDMTVREEYISDLFGLKTLHEQGKIVRIDSKTKHEDYPKAEKLIKQSVSKYLKD</sequence>
<organism evidence="2">
    <name type="scientific">Trepomonas sp. PC1</name>
    <dbReference type="NCBI Taxonomy" id="1076344"/>
    <lineage>
        <taxon>Eukaryota</taxon>
        <taxon>Metamonada</taxon>
        <taxon>Diplomonadida</taxon>
        <taxon>Hexamitidae</taxon>
        <taxon>Hexamitinae</taxon>
        <taxon>Trepomonas</taxon>
    </lineage>
</organism>
<dbReference type="SUPFAM" id="SSF53474">
    <property type="entry name" value="alpha/beta-Hydrolases"/>
    <property type="match status" value="1"/>
</dbReference>
<dbReference type="EMBL" id="GDID01002812">
    <property type="protein sequence ID" value="JAP93794.1"/>
    <property type="molecule type" value="Transcribed_RNA"/>
</dbReference>
<protein>
    <submittedName>
        <fullName evidence="2">Palmitoyl-protein thioesterase</fullName>
    </submittedName>
</protein>
<evidence type="ECO:0000256" key="1">
    <source>
        <dbReference type="ARBA" id="ARBA00022801"/>
    </source>
</evidence>
<dbReference type="Gene3D" id="3.40.50.1820">
    <property type="entry name" value="alpha/beta hydrolase"/>
    <property type="match status" value="1"/>
</dbReference>
<dbReference type="AlphaFoldDB" id="A0A146KCZ8"/>
<dbReference type="GO" id="GO:0005764">
    <property type="term" value="C:lysosome"/>
    <property type="evidence" value="ECO:0007669"/>
    <property type="project" value="TreeGrafter"/>
</dbReference>